<dbReference type="EMBL" id="CM015717">
    <property type="protein sequence ID" value="KAF3691354.1"/>
    <property type="molecule type" value="Genomic_DNA"/>
</dbReference>
<keyword evidence="12" id="KW-0325">Glycoprotein</keyword>
<evidence type="ECO:0000259" key="15">
    <source>
        <dbReference type="PROSITE" id="PS50268"/>
    </source>
</evidence>
<evidence type="ECO:0000256" key="2">
    <source>
        <dbReference type="ARBA" id="ARBA00004568"/>
    </source>
</evidence>
<keyword evidence="17" id="KW-1185">Reference proteome</keyword>
<dbReference type="Gene3D" id="2.60.40.60">
    <property type="entry name" value="Cadherins"/>
    <property type="match status" value="2"/>
</dbReference>
<evidence type="ECO:0000256" key="8">
    <source>
        <dbReference type="ARBA" id="ARBA00022889"/>
    </source>
</evidence>
<dbReference type="PRINTS" id="PR01818">
    <property type="entry name" value="DESMOCADHERN"/>
</dbReference>
<dbReference type="Proteomes" id="UP000503349">
    <property type="component" value="Chromosome 6"/>
</dbReference>
<dbReference type="FunFam" id="2.60.40.60:FF:000031">
    <property type="entry name" value="Cadherin 3"/>
    <property type="match status" value="1"/>
</dbReference>
<dbReference type="SMART" id="SM00112">
    <property type="entry name" value="CA"/>
    <property type="match status" value="1"/>
</dbReference>
<protein>
    <submittedName>
        <fullName evidence="16">Desmoglein-2 Cadherin family member 5 HDGC</fullName>
    </submittedName>
</protein>
<evidence type="ECO:0000256" key="3">
    <source>
        <dbReference type="ARBA" id="ARBA00022475"/>
    </source>
</evidence>
<evidence type="ECO:0000256" key="12">
    <source>
        <dbReference type="ARBA" id="ARBA00023180"/>
    </source>
</evidence>
<evidence type="ECO:0000313" key="17">
    <source>
        <dbReference type="Proteomes" id="UP000503349"/>
    </source>
</evidence>
<keyword evidence="8" id="KW-0130">Cell adhesion</keyword>
<accession>A0A6G1PMI0</accession>
<evidence type="ECO:0000256" key="13">
    <source>
        <dbReference type="PROSITE-ProRule" id="PRU00043"/>
    </source>
</evidence>
<evidence type="ECO:0000256" key="5">
    <source>
        <dbReference type="ARBA" id="ARBA00022723"/>
    </source>
</evidence>
<dbReference type="FunFam" id="2.60.40.60:FF:000074">
    <property type="entry name" value="Desmoglein 4"/>
    <property type="match status" value="1"/>
</dbReference>
<evidence type="ECO:0000256" key="11">
    <source>
        <dbReference type="ARBA" id="ARBA00023136"/>
    </source>
</evidence>
<keyword evidence="5" id="KW-0479">Metal-binding</keyword>
<dbReference type="PROSITE" id="PS50268">
    <property type="entry name" value="CADHERIN_2"/>
    <property type="match status" value="1"/>
</dbReference>
<keyword evidence="4 14" id="KW-0812">Transmembrane</keyword>
<feature type="transmembrane region" description="Helical" evidence="14">
    <location>
        <begin position="214"/>
        <end position="236"/>
    </location>
</feature>
<evidence type="ECO:0000256" key="4">
    <source>
        <dbReference type="ARBA" id="ARBA00022692"/>
    </source>
</evidence>
<gene>
    <name evidence="16" type="ORF">EXN66_Car007029</name>
</gene>
<dbReference type="GO" id="GO:0045216">
    <property type="term" value="P:cell-cell junction organization"/>
    <property type="evidence" value="ECO:0007669"/>
    <property type="project" value="UniProtKB-ARBA"/>
</dbReference>
<reference evidence="16 17" key="1">
    <citation type="submission" date="2019-02" db="EMBL/GenBank/DDBJ databases">
        <title>Opniocepnalus argus genome.</title>
        <authorList>
            <person name="Zhou C."/>
            <person name="Xiao S."/>
        </authorList>
    </citation>
    <scope>NUCLEOTIDE SEQUENCE [LARGE SCALE GENOMIC DNA]</scope>
    <source>
        <strain evidence="16">OARG1902GOOAL</strain>
        <tissue evidence="16">Muscle</tissue>
    </source>
</reference>
<keyword evidence="11 14" id="KW-0472">Membrane</keyword>
<dbReference type="InterPro" id="IPR020894">
    <property type="entry name" value="Cadherin_CS"/>
</dbReference>
<dbReference type="Gene3D" id="4.10.900.10">
    <property type="entry name" value="TCF3-CBD (Catenin binding domain)"/>
    <property type="match status" value="1"/>
</dbReference>
<evidence type="ECO:0000256" key="7">
    <source>
        <dbReference type="ARBA" id="ARBA00022837"/>
    </source>
</evidence>
<dbReference type="AlphaFoldDB" id="A0A6G1PMI0"/>
<name>A0A6G1PMI0_CHAAH</name>
<evidence type="ECO:0000313" key="16">
    <source>
        <dbReference type="EMBL" id="KAF3691354.1"/>
    </source>
</evidence>
<evidence type="ECO:0000256" key="9">
    <source>
        <dbReference type="ARBA" id="ARBA00022949"/>
    </source>
</evidence>
<dbReference type="GO" id="GO:0005886">
    <property type="term" value="C:plasma membrane"/>
    <property type="evidence" value="ECO:0007669"/>
    <property type="project" value="UniProtKB-SubCell"/>
</dbReference>
<dbReference type="InterPro" id="IPR002126">
    <property type="entry name" value="Cadherin-like_dom"/>
</dbReference>
<dbReference type="PANTHER" id="PTHR24025:SF29">
    <property type="entry name" value="DESMOGLEIN-2-LIKE-RELATED"/>
    <property type="match status" value="1"/>
</dbReference>
<dbReference type="GO" id="GO:0007156">
    <property type="term" value="P:homophilic cell adhesion via plasma membrane adhesion molecules"/>
    <property type="evidence" value="ECO:0007669"/>
    <property type="project" value="InterPro"/>
</dbReference>
<dbReference type="InterPro" id="IPR027397">
    <property type="entry name" value="Catenin-bd_sf"/>
</dbReference>
<dbReference type="PROSITE" id="PS00232">
    <property type="entry name" value="CADHERIN_1"/>
    <property type="match status" value="1"/>
</dbReference>
<feature type="domain" description="Cadherin" evidence="15">
    <location>
        <begin position="5"/>
        <end position="95"/>
    </location>
</feature>
<organism evidence="16 17">
    <name type="scientific">Channa argus</name>
    <name type="common">Northern snakehead</name>
    <name type="synonym">Ophicephalus argus</name>
    <dbReference type="NCBI Taxonomy" id="215402"/>
    <lineage>
        <taxon>Eukaryota</taxon>
        <taxon>Metazoa</taxon>
        <taxon>Chordata</taxon>
        <taxon>Craniata</taxon>
        <taxon>Vertebrata</taxon>
        <taxon>Euteleostomi</taxon>
        <taxon>Actinopterygii</taxon>
        <taxon>Neopterygii</taxon>
        <taxon>Teleostei</taxon>
        <taxon>Neoteleostei</taxon>
        <taxon>Acanthomorphata</taxon>
        <taxon>Anabantaria</taxon>
        <taxon>Anabantiformes</taxon>
        <taxon>Channoidei</taxon>
        <taxon>Channidae</taxon>
        <taxon>Channa</taxon>
    </lineage>
</organism>
<comment type="subcellular location">
    <subcellularLocation>
        <location evidence="2">Cell junction</location>
        <location evidence="2">Desmosome</location>
    </subcellularLocation>
    <subcellularLocation>
        <location evidence="1">Cell membrane</location>
    </subcellularLocation>
</comment>
<dbReference type="Pfam" id="PF01049">
    <property type="entry name" value="CADH_Y-type_LIR"/>
    <property type="match status" value="1"/>
</dbReference>
<dbReference type="CDD" id="cd11304">
    <property type="entry name" value="Cadherin_repeat"/>
    <property type="match status" value="1"/>
</dbReference>
<dbReference type="PANTHER" id="PTHR24025">
    <property type="entry name" value="DESMOGLEIN FAMILY MEMBER"/>
    <property type="match status" value="1"/>
</dbReference>
<dbReference type="Pfam" id="PF00028">
    <property type="entry name" value="Cadherin"/>
    <property type="match status" value="1"/>
</dbReference>
<evidence type="ECO:0000256" key="1">
    <source>
        <dbReference type="ARBA" id="ARBA00004236"/>
    </source>
</evidence>
<dbReference type="InterPro" id="IPR009122">
    <property type="entry name" value="Desmosomal_cadherin"/>
</dbReference>
<sequence length="732" mass="78410">MKDVIGRYPAVDGDTGKPAENVRYAKGSDPDNWLLIDPKTAEIRLNKMPDRESKFLVNGTYTAKVICITDEMPAKTATGTIAIQVEDFNDHCPTLTSNFQTICTTDVTFDVNAVDEDSYPNGPPFQFAIVPEGTKGKWQVEHVNDTGATLTAQEPLWPGVYEVEFVVMDNQGEACAEPQKVKVQVCTCELGVMCEKRGALGQATKKSELGPAGIAMLLLGLLVLLLIPLLAFFCILRDVGALKKGFTEMPFDTKSHLISYHTEGQGENTEVPLLTMVTKTDGYPLKQGMGMNNNSLAIVQSLSSRDGMNGVQHKGDSARWDEAWGSSKQWDHHTSNSFYNAAEFAREARMGSGGLFDGMALPENILEEYYTQKVTGGLEHLKDSLLVYDNEGQDSPAGSVGCCSLLESDNDLQFLDDLGPKFKTLAEVCGGKTIPTEVKQVSTSLPSVSINTQTSVSNVVSAPQLSPPAKLQQSVTKTEKTVVKETSERSQVVNESTAIAKGGITTVKQGMGNQGQMVLLQQQPVYYTTTPMLQPMHYVVQPQAQNTVLLAEAPATNLQGMVFLNGTHKVPAQGMMFQGQKVISSGQAQGPSMLLVEHSGVQGAGPNLMQAGNTSGSQTVKAVEDKVPAASVKMVRRSQTTVVEEGPRQAGGLSGSQKIVVVGSPTSNLEQLVQEAGGVAQKSGISGSKKVIYNMCSTSTGAQNSVMGSSTTTVSSTPTYSKVVVQETKETH</sequence>
<keyword evidence="9" id="KW-0965">Cell junction</keyword>
<dbReference type="InterPro" id="IPR050971">
    <property type="entry name" value="Cadherin-domain_protein"/>
</dbReference>
<keyword evidence="10 14" id="KW-1133">Transmembrane helix</keyword>
<dbReference type="GO" id="GO:0030057">
    <property type="term" value="C:desmosome"/>
    <property type="evidence" value="ECO:0007669"/>
    <property type="project" value="UniProtKB-SubCell"/>
</dbReference>
<evidence type="ECO:0000256" key="14">
    <source>
        <dbReference type="SAM" id="Phobius"/>
    </source>
</evidence>
<evidence type="ECO:0000256" key="6">
    <source>
        <dbReference type="ARBA" id="ARBA00022737"/>
    </source>
</evidence>
<dbReference type="InterPro" id="IPR015919">
    <property type="entry name" value="Cadherin-like_sf"/>
</dbReference>
<proteinExistence type="predicted"/>
<dbReference type="SUPFAM" id="SSF49313">
    <property type="entry name" value="Cadherin-like"/>
    <property type="match status" value="2"/>
</dbReference>
<dbReference type="InterPro" id="IPR000233">
    <property type="entry name" value="Cadherin_Y-type_LIR"/>
</dbReference>
<dbReference type="FunFam" id="4.10.900.10:FF:000003">
    <property type="entry name" value="Desmoglein 1"/>
    <property type="match status" value="1"/>
</dbReference>
<evidence type="ECO:0000256" key="10">
    <source>
        <dbReference type="ARBA" id="ARBA00022989"/>
    </source>
</evidence>
<keyword evidence="7 13" id="KW-0106">Calcium</keyword>
<keyword evidence="3" id="KW-1003">Cell membrane</keyword>
<dbReference type="GO" id="GO:0005509">
    <property type="term" value="F:calcium ion binding"/>
    <property type="evidence" value="ECO:0007669"/>
    <property type="project" value="UniProtKB-UniRule"/>
</dbReference>
<keyword evidence="6" id="KW-0677">Repeat</keyword>
<reference evidence="17" key="2">
    <citation type="submission" date="2019-02" db="EMBL/GenBank/DDBJ databases">
        <title>Opniocepnalus argus Var Kimnra genome.</title>
        <authorList>
            <person name="Zhou C."/>
            <person name="Xiao S."/>
        </authorList>
    </citation>
    <scope>NUCLEOTIDE SEQUENCE [LARGE SCALE GENOMIC DNA]</scope>
</reference>
<dbReference type="GO" id="GO:0002009">
    <property type="term" value="P:morphogenesis of an epithelium"/>
    <property type="evidence" value="ECO:0007669"/>
    <property type="project" value="UniProtKB-ARBA"/>
</dbReference>